<dbReference type="Pfam" id="PF00582">
    <property type="entry name" value="Usp"/>
    <property type="match status" value="2"/>
</dbReference>
<dbReference type="CDD" id="cd00293">
    <property type="entry name" value="USP-like"/>
    <property type="match status" value="1"/>
</dbReference>
<dbReference type="AlphaFoldDB" id="A0A2P8IG09"/>
<dbReference type="InterPro" id="IPR006016">
    <property type="entry name" value="UspA"/>
</dbReference>
<evidence type="ECO:0000313" key="3">
    <source>
        <dbReference type="EMBL" id="PSL57408.1"/>
    </source>
</evidence>
<dbReference type="InterPro" id="IPR006015">
    <property type="entry name" value="Universal_stress_UspA"/>
</dbReference>
<dbReference type="PANTHER" id="PTHR31964:SF113">
    <property type="entry name" value="USPA DOMAIN-CONTAINING PROTEIN"/>
    <property type="match status" value="1"/>
</dbReference>
<protein>
    <submittedName>
        <fullName evidence="3">Nucleotide-binding universal stress UspA family protein</fullName>
    </submittedName>
</protein>
<evidence type="ECO:0000259" key="2">
    <source>
        <dbReference type="Pfam" id="PF00582"/>
    </source>
</evidence>
<dbReference type="EMBL" id="PYAX01000002">
    <property type="protein sequence ID" value="PSL57408.1"/>
    <property type="molecule type" value="Genomic_DNA"/>
</dbReference>
<gene>
    <name evidence="3" type="ORF">B0I31_102386</name>
</gene>
<keyword evidence="4" id="KW-1185">Reference proteome</keyword>
<dbReference type="SUPFAM" id="SSF52402">
    <property type="entry name" value="Adenine nucleotide alpha hydrolases-like"/>
    <property type="match status" value="2"/>
</dbReference>
<dbReference type="RefSeq" id="WP_106614355.1">
    <property type="nucleotide sequence ID" value="NZ_PYAX01000002.1"/>
</dbReference>
<organism evidence="3 4">
    <name type="scientific">Saccharothrix carnea</name>
    <dbReference type="NCBI Taxonomy" id="1280637"/>
    <lineage>
        <taxon>Bacteria</taxon>
        <taxon>Bacillati</taxon>
        <taxon>Actinomycetota</taxon>
        <taxon>Actinomycetes</taxon>
        <taxon>Pseudonocardiales</taxon>
        <taxon>Pseudonocardiaceae</taxon>
        <taxon>Saccharothrix</taxon>
    </lineage>
</organism>
<accession>A0A2P8IG09</accession>
<reference evidence="3 4" key="1">
    <citation type="submission" date="2018-03" db="EMBL/GenBank/DDBJ databases">
        <title>Genomic Encyclopedia of Type Strains, Phase III (KMG-III): the genomes of soil and plant-associated and newly described type strains.</title>
        <authorList>
            <person name="Whitman W."/>
        </authorList>
    </citation>
    <scope>NUCLEOTIDE SEQUENCE [LARGE SCALE GENOMIC DNA]</scope>
    <source>
        <strain evidence="3 4">CGMCC 4.7097</strain>
    </source>
</reference>
<comment type="caution">
    <text evidence="3">The sequence shown here is derived from an EMBL/GenBank/DDBJ whole genome shotgun (WGS) entry which is preliminary data.</text>
</comment>
<feature type="domain" description="UspA" evidence="2">
    <location>
        <begin position="6"/>
        <end position="141"/>
    </location>
</feature>
<dbReference type="PRINTS" id="PR01438">
    <property type="entry name" value="UNVRSLSTRESS"/>
</dbReference>
<evidence type="ECO:0000256" key="1">
    <source>
        <dbReference type="ARBA" id="ARBA00008791"/>
    </source>
</evidence>
<evidence type="ECO:0000313" key="4">
    <source>
        <dbReference type="Proteomes" id="UP000241118"/>
    </source>
</evidence>
<proteinExistence type="inferred from homology"/>
<dbReference type="Proteomes" id="UP000241118">
    <property type="component" value="Unassembled WGS sequence"/>
</dbReference>
<sequence>MLNGDVVVGVDDTGVSERAARWAARQAAILGCGLVLVHVVRWPPGQPLGLRVPVDTVEDPVAQRTRDAVEGLAERCREATGVAVRTEILPGDPAEVLARVADRAAFVVVGHSDGGGFLRLLSGSTAERLTRTCPWPLVVVRDGIAVDDRAGGSVVAGVDDSAAGARALRFAFEFAARQGGEVVVVHATGAAAMTMQPVETSVHAVPHEDRGAVGIALAECVRRHPGVVGEVVNAVGSPVDALLAASARAALLVVGNHGKGVVRRALLGSVSHQLVDEAPCPVAVLSPETAATDSE</sequence>
<name>A0A2P8IG09_SACCR</name>
<dbReference type="Gene3D" id="3.40.50.620">
    <property type="entry name" value="HUPs"/>
    <property type="match status" value="2"/>
</dbReference>
<dbReference type="PANTHER" id="PTHR31964">
    <property type="entry name" value="ADENINE NUCLEOTIDE ALPHA HYDROLASES-LIKE SUPERFAMILY PROTEIN"/>
    <property type="match status" value="1"/>
</dbReference>
<dbReference type="InterPro" id="IPR014729">
    <property type="entry name" value="Rossmann-like_a/b/a_fold"/>
</dbReference>
<comment type="similarity">
    <text evidence="1">Belongs to the universal stress protein A family.</text>
</comment>
<dbReference type="OrthoDB" id="267918at2"/>
<feature type="domain" description="UspA" evidence="2">
    <location>
        <begin position="154"/>
        <end position="285"/>
    </location>
</feature>